<organism evidence="8 9">
    <name type="scientific">Nocardioides ganghwensis</name>
    <dbReference type="NCBI Taxonomy" id="252230"/>
    <lineage>
        <taxon>Bacteria</taxon>
        <taxon>Bacillati</taxon>
        <taxon>Actinomycetota</taxon>
        <taxon>Actinomycetes</taxon>
        <taxon>Propionibacteriales</taxon>
        <taxon>Nocardioidaceae</taxon>
        <taxon>Nocardioides</taxon>
    </lineage>
</organism>
<protein>
    <submittedName>
        <fullName evidence="8">GtrA family protein</fullName>
    </submittedName>
</protein>
<dbReference type="InterPro" id="IPR007267">
    <property type="entry name" value="GtrA_DPMS_TM"/>
</dbReference>
<keyword evidence="3 6" id="KW-0812">Transmembrane</keyword>
<sequence length="181" mass="19918">MGSRGAVLSPRHRRNVALLVRFGAVGASGVAVNLLTLVLLQRLGPHFDDAVAALGGTDYNLRWYHVYSTAAFLVANLTNFQLNRTWTFRSSGAASWAREYWPFLAVGLGVQVIGLALLTMLMHPHSPVSLPSEVFDDSSGLRNRLFWSQLVVIALVTPASFVLNKLWTFAAVRSWRLDLGP</sequence>
<evidence type="ECO:0000256" key="5">
    <source>
        <dbReference type="ARBA" id="ARBA00023136"/>
    </source>
</evidence>
<dbReference type="InterPro" id="IPR051401">
    <property type="entry name" value="GtrA_CellWall_Glycosyl"/>
</dbReference>
<dbReference type="PANTHER" id="PTHR38459:SF1">
    <property type="entry name" value="PROPHAGE BACTOPRENOL-LINKED GLUCOSE TRANSLOCASE HOMOLOG"/>
    <property type="match status" value="1"/>
</dbReference>
<accession>A0A4Q2SIU8</accession>
<evidence type="ECO:0000313" key="8">
    <source>
        <dbReference type="EMBL" id="RYC03960.1"/>
    </source>
</evidence>
<keyword evidence="5 6" id="KW-0472">Membrane</keyword>
<feature type="domain" description="GtrA/DPMS transmembrane" evidence="7">
    <location>
        <begin position="21"/>
        <end position="169"/>
    </location>
</feature>
<comment type="similarity">
    <text evidence="2">Belongs to the GtrA family.</text>
</comment>
<dbReference type="OrthoDB" id="9807815at2"/>
<dbReference type="RefSeq" id="WP_129453560.1">
    <property type="nucleotide sequence ID" value="NZ_JACXYX010000007.1"/>
</dbReference>
<gene>
    <name evidence="8" type="ORF">EUA07_03200</name>
</gene>
<dbReference type="EMBL" id="SDWU01000003">
    <property type="protein sequence ID" value="RYC03960.1"/>
    <property type="molecule type" value="Genomic_DNA"/>
</dbReference>
<feature type="transmembrane region" description="Helical" evidence="6">
    <location>
        <begin position="103"/>
        <end position="125"/>
    </location>
</feature>
<name>A0A4Q2SIU8_9ACTN</name>
<evidence type="ECO:0000256" key="4">
    <source>
        <dbReference type="ARBA" id="ARBA00022989"/>
    </source>
</evidence>
<dbReference type="GO" id="GO:0000271">
    <property type="term" value="P:polysaccharide biosynthetic process"/>
    <property type="evidence" value="ECO:0007669"/>
    <property type="project" value="InterPro"/>
</dbReference>
<comment type="caution">
    <text evidence="8">The sequence shown here is derived from an EMBL/GenBank/DDBJ whole genome shotgun (WGS) entry which is preliminary data.</text>
</comment>
<evidence type="ECO:0000256" key="6">
    <source>
        <dbReference type="SAM" id="Phobius"/>
    </source>
</evidence>
<keyword evidence="4 6" id="KW-1133">Transmembrane helix</keyword>
<dbReference type="Proteomes" id="UP000293291">
    <property type="component" value="Unassembled WGS sequence"/>
</dbReference>
<dbReference type="GO" id="GO:0005886">
    <property type="term" value="C:plasma membrane"/>
    <property type="evidence" value="ECO:0007669"/>
    <property type="project" value="TreeGrafter"/>
</dbReference>
<evidence type="ECO:0000256" key="2">
    <source>
        <dbReference type="ARBA" id="ARBA00009399"/>
    </source>
</evidence>
<proteinExistence type="inferred from homology"/>
<feature type="transmembrane region" description="Helical" evidence="6">
    <location>
        <begin position="145"/>
        <end position="167"/>
    </location>
</feature>
<feature type="transmembrane region" description="Helical" evidence="6">
    <location>
        <begin position="63"/>
        <end position="82"/>
    </location>
</feature>
<dbReference type="AlphaFoldDB" id="A0A4Q2SIU8"/>
<evidence type="ECO:0000313" key="9">
    <source>
        <dbReference type="Proteomes" id="UP000293291"/>
    </source>
</evidence>
<evidence type="ECO:0000259" key="7">
    <source>
        <dbReference type="Pfam" id="PF04138"/>
    </source>
</evidence>
<evidence type="ECO:0000256" key="1">
    <source>
        <dbReference type="ARBA" id="ARBA00004141"/>
    </source>
</evidence>
<keyword evidence="9" id="KW-1185">Reference proteome</keyword>
<dbReference type="PANTHER" id="PTHR38459">
    <property type="entry name" value="PROPHAGE BACTOPRENOL-LINKED GLUCOSE TRANSLOCASE HOMOLOG"/>
    <property type="match status" value="1"/>
</dbReference>
<comment type="subcellular location">
    <subcellularLocation>
        <location evidence="1">Membrane</location>
        <topology evidence="1">Multi-pass membrane protein</topology>
    </subcellularLocation>
</comment>
<evidence type="ECO:0000256" key="3">
    <source>
        <dbReference type="ARBA" id="ARBA00022692"/>
    </source>
</evidence>
<dbReference type="Pfam" id="PF04138">
    <property type="entry name" value="GtrA_DPMS_TM"/>
    <property type="match status" value="1"/>
</dbReference>
<reference evidence="8 9" key="1">
    <citation type="submission" date="2019-01" db="EMBL/GenBank/DDBJ databases">
        <title>Novel species of Nocardioides.</title>
        <authorList>
            <person name="Liu Q."/>
            <person name="Xin Y.-H."/>
        </authorList>
    </citation>
    <scope>NUCLEOTIDE SEQUENCE [LARGE SCALE GENOMIC DNA]</scope>
    <source>
        <strain evidence="8 9">CGMCC 4.6875</strain>
    </source>
</reference>
<feature type="transmembrane region" description="Helical" evidence="6">
    <location>
        <begin position="18"/>
        <end position="43"/>
    </location>
</feature>